<organism evidence="1 2">
    <name type="scientific">Xylaria arbuscula</name>
    <dbReference type="NCBI Taxonomy" id="114810"/>
    <lineage>
        <taxon>Eukaryota</taxon>
        <taxon>Fungi</taxon>
        <taxon>Dikarya</taxon>
        <taxon>Ascomycota</taxon>
        <taxon>Pezizomycotina</taxon>
        <taxon>Sordariomycetes</taxon>
        <taxon>Xylariomycetidae</taxon>
        <taxon>Xylariales</taxon>
        <taxon>Xylariaceae</taxon>
        <taxon>Xylaria</taxon>
    </lineage>
</organism>
<reference evidence="1" key="1">
    <citation type="submission" date="2022-07" db="EMBL/GenBank/DDBJ databases">
        <title>Genome Sequence of Xylaria arbuscula.</title>
        <authorList>
            <person name="Buettner E."/>
        </authorList>
    </citation>
    <scope>NUCLEOTIDE SEQUENCE</scope>
    <source>
        <strain evidence="1">VT107</strain>
    </source>
</reference>
<gene>
    <name evidence="1" type="ORF">NPX13_g2066</name>
</gene>
<dbReference type="AlphaFoldDB" id="A0A9W8TQQ5"/>
<keyword evidence="2" id="KW-1185">Reference proteome</keyword>
<name>A0A9W8TQQ5_9PEZI</name>
<evidence type="ECO:0000313" key="1">
    <source>
        <dbReference type="EMBL" id="KAJ3578499.1"/>
    </source>
</evidence>
<accession>A0A9W8TQQ5</accession>
<sequence>MAIQKRDRRGRPSALRRSSVLHDGGRLLTALVEIAFIDRVRSRCKKSVASVKCAHGCAPESVEKHNTPDLPAEDARLVRVRTCHSYNLLYAADDPTGFVATQTSRPPIRFGGVYGGYGSNIVLTSQEDLIYFDQISDFLKQGIPRLPSTSAGMPSELEWIALDIGQLYLAEFQPIISTIDNPRLAGVFLVVTLDDIRDLVRGVESDQWGFREIREDDLREHAPTLYYKGLKVVQSFNSILEEGVMEYIFVFDWDQYGKGYRF</sequence>
<evidence type="ECO:0000313" key="2">
    <source>
        <dbReference type="Proteomes" id="UP001148614"/>
    </source>
</evidence>
<comment type="caution">
    <text evidence="1">The sequence shown here is derived from an EMBL/GenBank/DDBJ whole genome shotgun (WGS) entry which is preliminary data.</text>
</comment>
<dbReference type="Proteomes" id="UP001148614">
    <property type="component" value="Unassembled WGS sequence"/>
</dbReference>
<protein>
    <submittedName>
        <fullName evidence="1">Uncharacterized protein</fullName>
    </submittedName>
</protein>
<proteinExistence type="predicted"/>
<dbReference type="EMBL" id="JANPWZ010000206">
    <property type="protein sequence ID" value="KAJ3578499.1"/>
    <property type="molecule type" value="Genomic_DNA"/>
</dbReference>